<proteinExistence type="predicted"/>
<sequence length="219" mass="23431">MNGVSHVDGDSYMPAVSARQEGGMLNRSFCQLLCLEESCPSTLILKPDNSISFPPPPPSPYVPVTSSEAAPVLELKWSVLGQASHPNDSGNSAYTFVRGIVRIQCKDPQERLSTDRACHSGRQALTTCVAIAVPAFVITGNGQKSRHYFGVFQGGSEKKETVLRNRSPPPCPSQSLCLCLSPFACALSDVSEHAPLSSSCVWSAQGTLHSRALGRKGKE</sequence>
<gene>
    <name evidence="1" type="ORF">mRhiFer1_008077</name>
</gene>
<dbReference type="Proteomes" id="UP000585614">
    <property type="component" value="Unassembled WGS sequence"/>
</dbReference>
<protein>
    <submittedName>
        <fullName evidence="1">Uncharacterized protein</fullName>
    </submittedName>
</protein>
<organism evidence="1 2">
    <name type="scientific">Rhinolophus ferrumequinum</name>
    <name type="common">Greater horseshoe bat</name>
    <dbReference type="NCBI Taxonomy" id="59479"/>
    <lineage>
        <taxon>Eukaryota</taxon>
        <taxon>Metazoa</taxon>
        <taxon>Chordata</taxon>
        <taxon>Craniata</taxon>
        <taxon>Vertebrata</taxon>
        <taxon>Euteleostomi</taxon>
        <taxon>Mammalia</taxon>
        <taxon>Eutheria</taxon>
        <taxon>Laurasiatheria</taxon>
        <taxon>Chiroptera</taxon>
        <taxon>Yinpterochiroptera</taxon>
        <taxon>Rhinolophoidea</taxon>
        <taxon>Rhinolophidae</taxon>
        <taxon>Rhinolophinae</taxon>
        <taxon>Rhinolophus</taxon>
    </lineage>
</organism>
<dbReference type="EMBL" id="JACAGC010000010">
    <property type="protein sequence ID" value="KAF6339814.1"/>
    <property type="molecule type" value="Genomic_DNA"/>
</dbReference>
<accession>A0A7J7WQZ4</accession>
<evidence type="ECO:0000313" key="1">
    <source>
        <dbReference type="EMBL" id="KAF6339814.1"/>
    </source>
</evidence>
<dbReference type="AlphaFoldDB" id="A0A7J7WQZ4"/>
<reference evidence="1 2" key="1">
    <citation type="journal article" date="2020" name="Nature">
        <title>Six reference-quality genomes reveal evolution of bat adaptations.</title>
        <authorList>
            <person name="Jebb D."/>
            <person name="Huang Z."/>
            <person name="Pippel M."/>
            <person name="Hughes G.M."/>
            <person name="Lavrichenko K."/>
            <person name="Devanna P."/>
            <person name="Winkler S."/>
            <person name="Jermiin L.S."/>
            <person name="Skirmuntt E.C."/>
            <person name="Katzourakis A."/>
            <person name="Burkitt-Gray L."/>
            <person name="Ray D.A."/>
            <person name="Sullivan K.A.M."/>
            <person name="Roscito J.G."/>
            <person name="Kirilenko B.M."/>
            <person name="Davalos L.M."/>
            <person name="Corthals A.P."/>
            <person name="Power M.L."/>
            <person name="Jones G."/>
            <person name="Ransome R.D."/>
            <person name="Dechmann D.K.N."/>
            <person name="Locatelli A.G."/>
            <person name="Puechmaille S.J."/>
            <person name="Fedrigo O."/>
            <person name="Jarvis E.D."/>
            <person name="Hiller M."/>
            <person name="Vernes S.C."/>
            <person name="Myers E.W."/>
            <person name="Teeling E.C."/>
        </authorList>
    </citation>
    <scope>NUCLEOTIDE SEQUENCE [LARGE SCALE GENOMIC DNA]</scope>
    <source>
        <strain evidence="1">MRhiFer1</strain>
        <tissue evidence="1">Lung</tissue>
    </source>
</reference>
<name>A0A7J7WQZ4_RHIFE</name>
<evidence type="ECO:0000313" key="2">
    <source>
        <dbReference type="Proteomes" id="UP000585614"/>
    </source>
</evidence>
<comment type="caution">
    <text evidence="1">The sequence shown here is derived from an EMBL/GenBank/DDBJ whole genome shotgun (WGS) entry which is preliminary data.</text>
</comment>